<name>A0A1E5T9R8_9FLAO</name>
<dbReference type="RefSeq" id="WP_069829634.1">
    <property type="nucleotide sequence ID" value="NZ_MDJD01000034.1"/>
</dbReference>
<dbReference type="STRING" id="1849968.A8C32_01290"/>
<accession>A0A1E5T9R8</accession>
<evidence type="ECO:0000313" key="1">
    <source>
        <dbReference type="EMBL" id="OEK08123.1"/>
    </source>
</evidence>
<proteinExistence type="predicted"/>
<dbReference type="OrthoDB" id="5502523at2"/>
<evidence type="ECO:0000313" key="2">
    <source>
        <dbReference type="Proteomes" id="UP000095713"/>
    </source>
</evidence>
<dbReference type="Gene3D" id="3.30.1380.10">
    <property type="match status" value="1"/>
</dbReference>
<dbReference type="EMBL" id="MDJD01000034">
    <property type="protein sequence ID" value="OEK08123.1"/>
    <property type="molecule type" value="Genomic_DNA"/>
</dbReference>
<keyword evidence="2" id="KW-1185">Reference proteome</keyword>
<sequence>MGKISIINYPNQTLEVTFPRVTDVITIDIYDDVEGLTLTNKSNNYGFSTGVSDNEKKLSSLIQETGYFEIEIHTNSGGIYTKEIEILFLDTTIIFNKINYDFEIKRVNEECQKIENDGTNLLSTSFISTDIVKLQFRELKNYDLLKDGFSFDDIIWETKGLTENDGTVDLEESGDNAIHSFTPNPINRPTERPVRTRNLAISYKTSITIIGLKKEFTLEQDQVDILRQEYVDFGITFQPQRSNVYRDNGAWNVGNYDYIVTESDDNHFQTIYDAIVSNWEAKGYTDGITVSSAYRNPRRNPGVINSRHLRGLALDIYPQGVITLQRWLDLRTSGNEVTEVNGVNAHCDRSGTFVDDNCSLANHIHVQW</sequence>
<comment type="caution">
    <text evidence="1">The sequence shown here is derived from an EMBL/GenBank/DDBJ whole genome shotgun (WGS) entry which is preliminary data.</text>
</comment>
<dbReference type="AlphaFoldDB" id="A0A1E5T9R8"/>
<protein>
    <submittedName>
        <fullName evidence="1">Uncharacterized protein</fullName>
    </submittedName>
</protein>
<reference evidence="1 2" key="1">
    <citation type="submission" date="2016-05" db="EMBL/GenBank/DDBJ databases">
        <title>Draft Genome Sequence of Algibacter sp. Strain SK-16 Isolated from the Surface Water of Aburatsubo Inlet.</title>
        <authorList>
            <person name="Wong S.-K."/>
            <person name="Yoshizawa S."/>
            <person name="Nakajima Y."/>
            <person name="Ogura Y."/>
            <person name="Tetsuya H."/>
            <person name="Hamasaki K."/>
        </authorList>
    </citation>
    <scope>NUCLEOTIDE SEQUENCE [LARGE SCALE GENOMIC DNA]</scope>
    <source>
        <strain evidence="1 2">SK-16</strain>
    </source>
</reference>
<dbReference type="Proteomes" id="UP000095713">
    <property type="component" value="Unassembled WGS sequence"/>
</dbReference>
<organism evidence="1 2">
    <name type="scientific">Flavivirga aquatica</name>
    <dbReference type="NCBI Taxonomy" id="1849968"/>
    <lineage>
        <taxon>Bacteria</taxon>
        <taxon>Pseudomonadati</taxon>
        <taxon>Bacteroidota</taxon>
        <taxon>Flavobacteriia</taxon>
        <taxon>Flavobacteriales</taxon>
        <taxon>Flavobacteriaceae</taxon>
        <taxon>Flavivirga</taxon>
    </lineage>
</organism>
<dbReference type="SUPFAM" id="SSF55166">
    <property type="entry name" value="Hedgehog/DD-peptidase"/>
    <property type="match status" value="1"/>
</dbReference>
<dbReference type="InterPro" id="IPR009045">
    <property type="entry name" value="Zn_M74/Hedgehog-like"/>
</dbReference>
<gene>
    <name evidence="1" type="ORF">A8C32_01290</name>
</gene>